<dbReference type="RefSeq" id="WP_091685728.1">
    <property type="nucleotide sequence ID" value="NZ_BAABFM010000061.1"/>
</dbReference>
<sequence length="158" mass="18686">MIKISWAFLCILCTAYLLTGCTKSNISAKNAEERVKAFADEINYNYETPENIYDFLIQEYKDKITREEFAKAFEKERSYPYLTPLFINFESIEMSEDKLRGIAYFSQAARLPGMEYEVKFVYEEGDYRMEAFEDLIDGSYLDKFKSIPYSLDSYFDFD</sequence>
<reference evidence="2 3" key="1">
    <citation type="submission" date="2016-10" db="EMBL/GenBank/DDBJ databases">
        <authorList>
            <person name="de Groot N.N."/>
        </authorList>
    </citation>
    <scope>NUCLEOTIDE SEQUENCE [LARGE SCALE GENOMIC DNA]</scope>
    <source>
        <strain evidence="2 3">DSM 1283</strain>
    </source>
</reference>
<evidence type="ECO:0000313" key="2">
    <source>
        <dbReference type="EMBL" id="SFO12741.1"/>
    </source>
</evidence>
<dbReference type="STRING" id="1527.SAMN04489757_11025"/>
<protein>
    <recommendedName>
        <fullName evidence="4">DUF5104 domain-containing protein</fullName>
    </recommendedName>
</protein>
<gene>
    <name evidence="2" type="ORF">SAMN04489757_11025</name>
</gene>
<evidence type="ECO:0008006" key="4">
    <source>
        <dbReference type="Google" id="ProtNLM"/>
    </source>
</evidence>
<dbReference type="OrthoDB" id="2066822at2"/>
<dbReference type="AlphaFoldDB" id="A0A1I5ENU9"/>
<proteinExistence type="predicted"/>
<feature type="chain" id="PRO_5039311926" description="DUF5104 domain-containing protein" evidence="1">
    <location>
        <begin position="20"/>
        <end position="158"/>
    </location>
</feature>
<name>A0A1I5ENU9_9FIRM</name>
<feature type="signal peptide" evidence="1">
    <location>
        <begin position="1"/>
        <end position="19"/>
    </location>
</feature>
<organism evidence="2 3">
    <name type="scientific">Anaerocolumna aminovalerica</name>
    <dbReference type="NCBI Taxonomy" id="1527"/>
    <lineage>
        <taxon>Bacteria</taxon>
        <taxon>Bacillati</taxon>
        <taxon>Bacillota</taxon>
        <taxon>Clostridia</taxon>
        <taxon>Lachnospirales</taxon>
        <taxon>Lachnospiraceae</taxon>
        <taxon>Anaerocolumna</taxon>
    </lineage>
</organism>
<dbReference type="PROSITE" id="PS51257">
    <property type="entry name" value="PROKAR_LIPOPROTEIN"/>
    <property type="match status" value="1"/>
</dbReference>
<dbReference type="EMBL" id="FOWD01000010">
    <property type="protein sequence ID" value="SFO12741.1"/>
    <property type="molecule type" value="Genomic_DNA"/>
</dbReference>
<accession>A0A1I5ENU9</accession>
<keyword evidence="1" id="KW-0732">Signal</keyword>
<evidence type="ECO:0000256" key="1">
    <source>
        <dbReference type="SAM" id="SignalP"/>
    </source>
</evidence>
<evidence type="ECO:0000313" key="3">
    <source>
        <dbReference type="Proteomes" id="UP000198806"/>
    </source>
</evidence>
<keyword evidence="3" id="KW-1185">Reference proteome</keyword>
<dbReference type="Proteomes" id="UP000198806">
    <property type="component" value="Unassembled WGS sequence"/>
</dbReference>